<evidence type="ECO:0000313" key="6">
    <source>
        <dbReference type="EMBL" id="MBB3860183.1"/>
    </source>
</evidence>
<dbReference type="EMBL" id="JACICY010000002">
    <property type="protein sequence ID" value="MBB3860183.1"/>
    <property type="molecule type" value="Genomic_DNA"/>
</dbReference>
<gene>
    <name evidence="6" type="ORF">GGQ88_001444</name>
</gene>
<feature type="transmembrane region" description="Helical" evidence="4">
    <location>
        <begin position="278"/>
        <end position="296"/>
    </location>
</feature>
<evidence type="ECO:0000259" key="5">
    <source>
        <dbReference type="PROSITE" id="PS50850"/>
    </source>
</evidence>
<dbReference type="AlphaFoldDB" id="A0A7W5ZUG9"/>
<dbReference type="Gene3D" id="1.20.1250.20">
    <property type="entry name" value="MFS general substrate transporter like domains"/>
    <property type="match status" value="1"/>
</dbReference>
<feature type="transmembrane region" description="Helical" evidence="4">
    <location>
        <begin position="137"/>
        <end position="160"/>
    </location>
</feature>
<feature type="transmembrane region" description="Helical" evidence="4">
    <location>
        <begin position="364"/>
        <end position="385"/>
    </location>
</feature>
<dbReference type="RefSeq" id="WP_183612419.1">
    <property type="nucleotide sequence ID" value="NZ_JACICY010000002.1"/>
</dbReference>
<evidence type="ECO:0000256" key="3">
    <source>
        <dbReference type="ARBA" id="ARBA00023136"/>
    </source>
</evidence>
<feature type="transmembrane region" description="Helical" evidence="4">
    <location>
        <begin position="166"/>
        <end position="185"/>
    </location>
</feature>
<keyword evidence="3 4" id="KW-0472">Membrane</keyword>
<dbReference type="PANTHER" id="PTHR11360">
    <property type="entry name" value="MONOCARBOXYLATE TRANSPORTER"/>
    <property type="match status" value="1"/>
</dbReference>
<dbReference type="PROSITE" id="PS50850">
    <property type="entry name" value="MFS"/>
    <property type="match status" value="1"/>
</dbReference>
<proteinExistence type="predicted"/>
<dbReference type="PANTHER" id="PTHR11360:SF290">
    <property type="entry name" value="MONOCARBOXYLATE MFS PERMEASE"/>
    <property type="match status" value="1"/>
</dbReference>
<keyword evidence="1 4" id="KW-0812">Transmembrane</keyword>
<dbReference type="InterPro" id="IPR011701">
    <property type="entry name" value="MFS"/>
</dbReference>
<evidence type="ECO:0000256" key="1">
    <source>
        <dbReference type="ARBA" id="ARBA00022692"/>
    </source>
</evidence>
<feature type="transmembrane region" description="Helical" evidence="4">
    <location>
        <begin position="12"/>
        <end position="36"/>
    </location>
</feature>
<protein>
    <submittedName>
        <fullName evidence="6">MFS family permease</fullName>
    </submittedName>
</protein>
<keyword evidence="2 4" id="KW-1133">Transmembrane helix</keyword>
<dbReference type="SUPFAM" id="SSF103473">
    <property type="entry name" value="MFS general substrate transporter"/>
    <property type="match status" value="1"/>
</dbReference>
<feature type="domain" description="Major facilitator superfamily (MFS) profile" evidence="5">
    <location>
        <begin position="9"/>
        <end position="390"/>
    </location>
</feature>
<dbReference type="GO" id="GO:0022857">
    <property type="term" value="F:transmembrane transporter activity"/>
    <property type="evidence" value="ECO:0007669"/>
    <property type="project" value="InterPro"/>
</dbReference>
<evidence type="ECO:0000256" key="4">
    <source>
        <dbReference type="SAM" id="Phobius"/>
    </source>
</evidence>
<name>A0A7W5ZUG9_9SPHN</name>
<sequence length="399" mass="40746">MQNAASSSGLRTVVVCMLANNLTLGLIYGTFGAMLSSNEQAFAVARDTISFGMSAVATTTGLSALLMGKVVRRITPRIAILIGTLSAAVAFGGLGLTTSITVALAMWALLGFSAAMAAILGPVAIAAEFFPAKSGKFLAMVNLPVVLFVSPWLVTAILPALGRDGVYMAMALCLLPISLLVLLALPKGTGTTAAPPPPRSGKPDQTMLSRADFWLITLGIAVIAGTGTAFTVHAIPYAQAEGLSVSASALMFSAYMGAGLVGVPFFGWLADRIGAPRALALSGLVQCLCWAGLGTMPPVAFVPIAALLGAATTPLTTLHGAAMAQIFGAARVGTAMGYSFAIKLPFLFVAAPAVGYVYVKLVDYRPALLAVSATLVVAVILLLIGGRLGRAMSARQVNA</sequence>
<keyword evidence="7" id="KW-1185">Reference proteome</keyword>
<feature type="transmembrane region" description="Helical" evidence="4">
    <location>
        <begin position="302"/>
        <end position="328"/>
    </location>
</feature>
<feature type="transmembrane region" description="Helical" evidence="4">
    <location>
        <begin position="48"/>
        <end position="66"/>
    </location>
</feature>
<reference evidence="6 7" key="1">
    <citation type="submission" date="2020-08" db="EMBL/GenBank/DDBJ databases">
        <title>Genomic Encyclopedia of Type Strains, Phase IV (KMG-IV): sequencing the most valuable type-strain genomes for metagenomic binning, comparative biology and taxonomic classification.</title>
        <authorList>
            <person name="Goeker M."/>
        </authorList>
    </citation>
    <scope>NUCLEOTIDE SEQUENCE [LARGE SCALE GENOMIC DNA]</scope>
    <source>
        <strain evidence="6 7">DSM 14552</strain>
    </source>
</reference>
<dbReference type="Pfam" id="PF07690">
    <property type="entry name" value="MFS_1"/>
    <property type="match status" value="1"/>
</dbReference>
<dbReference type="InterPro" id="IPR050327">
    <property type="entry name" value="Proton-linked_MCT"/>
</dbReference>
<dbReference type="InterPro" id="IPR020846">
    <property type="entry name" value="MFS_dom"/>
</dbReference>
<feature type="transmembrane region" description="Helical" evidence="4">
    <location>
        <begin position="247"/>
        <end position="266"/>
    </location>
</feature>
<feature type="transmembrane region" description="Helical" evidence="4">
    <location>
        <begin position="213"/>
        <end position="235"/>
    </location>
</feature>
<evidence type="ECO:0000256" key="2">
    <source>
        <dbReference type="ARBA" id="ARBA00022989"/>
    </source>
</evidence>
<feature type="transmembrane region" description="Helical" evidence="4">
    <location>
        <begin position="340"/>
        <end position="358"/>
    </location>
</feature>
<organism evidence="6 7">
    <name type="scientific">Novosphingobium hassiacum</name>
    <dbReference type="NCBI Taxonomy" id="173676"/>
    <lineage>
        <taxon>Bacteria</taxon>
        <taxon>Pseudomonadati</taxon>
        <taxon>Pseudomonadota</taxon>
        <taxon>Alphaproteobacteria</taxon>
        <taxon>Sphingomonadales</taxon>
        <taxon>Sphingomonadaceae</taxon>
        <taxon>Novosphingobium</taxon>
    </lineage>
</organism>
<comment type="caution">
    <text evidence="6">The sequence shown here is derived from an EMBL/GenBank/DDBJ whole genome shotgun (WGS) entry which is preliminary data.</text>
</comment>
<feature type="transmembrane region" description="Helical" evidence="4">
    <location>
        <begin position="104"/>
        <end position="125"/>
    </location>
</feature>
<accession>A0A7W5ZUG9</accession>
<evidence type="ECO:0000313" key="7">
    <source>
        <dbReference type="Proteomes" id="UP000562395"/>
    </source>
</evidence>
<feature type="transmembrane region" description="Helical" evidence="4">
    <location>
        <begin position="78"/>
        <end position="98"/>
    </location>
</feature>
<dbReference type="Proteomes" id="UP000562395">
    <property type="component" value="Unassembled WGS sequence"/>
</dbReference>
<dbReference type="InterPro" id="IPR036259">
    <property type="entry name" value="MFS_trans_sf"/>
</dbReference>